<evidence type="ECO:0000256" key="14">
    <source>
        <dbReference type="SAM" id="MobiDB-lite"/>
    </source>
</evidence>
<dbReference type="PANTHER" id="PTHR21771">
    <property type="entry name" value="MITOCHONDRIA-EATING PROTEIN-RELATED"/>
    <property type="match status" value="1"/>
</dbReference>
<dbReference type="Pfam" id="PF16026">
    <property type="entry name" value="MIEAP"/>
    <property type="match status" value="1"/>
</dbReference>
<comment type="similarity">
    <text evidence="4">Belongs to the MIEAP family.</text>
</comment>
<proteinExistence type="inferred from homology"/>
<comment type="caution">
    <text evidence="16">The sequence shown here is derived from an EMBL/GenBank/DDBJ whole genome shotgun (WGS) entry which is preliminary data.</text>
</comment>
<evidence type="ECO:0000256" key="4">
    <source>
        <dbReference type="ARBA" id="ARBA00008233"/>
    </source>
</evidence>
<evidence type="ECO:0000256" key="10">
    <source>
        <dbReference type="ARBA" id="ARBA00023128"/>
    </source>
</evidence>
<evidence type="ECO:0000313" key="17">
    <source>
        <dbReference type="Proteomes" id="UP001642483"/>
    </source>
</evidence>
<evidence type="ECO:0000256" key="5">
    <source>
        <dbReference type="ARBA" id="ARBA00019863"/>
    </source>
</evidence>
<feature type="compositionally biased region" description="Low complexity" evidence="14">
    <location>
        <begin position="407"/>
        <end position="418"/>
    </location>
</feature>
<evidence type="ECO:0000313" key="16">
    <source>
        <dbReference type="EMBL" id="CAK8672005.1"/>
    </source>
</evidence>
<feature type="domain" description="Mitochondria-eating protein C-terminal" evidence="15">
    <location>
        <begin position="524"/>
        <end position="722"/>
    </location>
</feature>
<keyword evidence="6" id="KW-0963">Cytoplasm</keyword>
<evidence type="ECO:0000256" key="8">
    <source>
        <dbReference type="ARBA" id="ARBA00023054"/>
    </source>
</evidence>
<feature type="region of interest" description="Disordered" evidence="14">
    <location>
        <begin position="388"/>
        <end position="427"/>
    </location>
</feature>
<keyword evidence="10" id="KW-0496">Mitochondrion</keyword>
<keyword evidence="9" id="KW-0446">Lipid-binding</keyword>
<evidence type="ECO:0000256" key="2">
    <source>
        <dbReference type="ARBA" id="ARBA00004305"/>
    </source>
</evidence>
<feature type="region of interest" description="Disordered" evidence="14">
    <location>
        <begin position="1"/>
        <end position="47"/>
    </location>
</feature>
<evidence type="ECO:0000256" key="1">
    <source>
        <dbReference type="ARBA" id="ARBA00004294"/>
    </source>
</evidence>
<evidence type="ECO:0000256" key="6">
    <source>
        <dbReference type="ARBA" id="ARBA00022490"/>
    </source>
</evidence>
<protein>
    <recommendedName>
        <fullName evidence="5">Mitochondria-eating protein</fullName>
    </recommendedName>
    <alternativeName>
        <fullName evidence="12">Spermatogenesis-associated protein 18</fullName>
    </alternativeName>
</protein>
<organism evidence="16 17">
    <name type="scientific">Clavelina lepadiformis</name>
    <name type="common">Light-bulb sea squirt</name>
    <name type="synonym">Ascidia lepadiformis</name>
    <dbReference type="NCBI Taxonomy" id="159417"/>
    <lineage>
        <taxon>Eukaryota</taxon>
        <taxon>Metazoa</taxon>
        <taxon>Chordata</taxon>
        <taxon>Tunicata</taxon>
        <taxon>Ascidiacea</taxon>
        <taxon>Aplousobranchia</taxon>
        <taxon>Clavelinidae</taxon>
        <taxon>Clavelina</taxon>
    </lineage>
</organism>
<gene>
    <name evidence="16" type="ORF">CVLEPA_LOCUS1016</name>
</gene>
<dbReference type="InterPro" id="IPR031981">
    <property type="entry name" value="MIEAP_C"/>
</dbReference>
<dbReference type="Proteomes" id="UP001642483">
    <property type="component" value="Unassembled WGS sequence"/>
</dbReference>
<evidence type="ECO:0000256" key="7">
    <source>
        <dbReference type="ARBA" id="ARBA00022787"/>
    </source>
</evidence>
<feature type="region of interest" description="Disordered" evidence="14">
    <location>
        <begin position="249"/>
        <end position="289"/>
    </location>
</feature>
<evidence type="ECO:0000259" key="15">
    <source>
        <dbReference type="Pfam" id="PF16026"/>
    </source>
</evidence>
<sequence>MKDTMNGVTDANNVRPPSRIRRDKSRSSSKLKWNEVSTVHDRPSVQNPSLKVQDYEPGYALRKIALLYEKNQNEEVASLIKNLSTATLNKVYPEFPIEMFIEGIPHTLCIINSLYSRVFTEDPNHFPSDKLSLGSLITQIVKLYARSMSSDMPKLKQWDIMEGQCKNLLKVAGYVDGVGILKMLRHRRRCLDRALEGLGEHGLVEVETSAIGVEEINTELMPMSSALRVELDRMIANCKLSMQKLLQTTRSLSRRDSNCSSQSPTRKGAVFSFDSNKGERNSNTLERPSDCNHQRMMQYTSANIQERLYKNKAVLNVIEPTMNYAQLPHIVSVLQDRIECDKDLLLTFSQLRKEIRTVPADAKLAPALNHYSKAFNAVINVLKEFVPDDPGTPETLSTSGFRSDTESSVSPTKSKASSQASRSHNGSFDEVANDRIHQNNVDASSDSASNHTLKPRNNAPSYEAVALLQRECDKLRHELHRAQKSIDRLRVREKELVERLSRQAQRSFDGGSGKFEDLSSGQARPSELARAFRNLYSDGRLQALDALDEVCRTDDDIKSKLLFSVMVLSFRSCTDTLDHVHHNLHNIMCASRMGGNAKHDAAVREVETAFSNYLKKTTQQYDTSKNVEDVFNQICDALYDKPRLTQSTALRSYVKECINLSWSIAVQRPPLFLEYDASTFDTQKHDRFHTSDRASDQIVSYLWPSLLEKQSAKCVAKGIVVTGV</sequence>
<keyword evidence="7" id="KW-1000">Mitochondrion outer membrane</keyword>
<reference evidence="16 17" key="1">
    <citation type="submission" date="2024-02" db="EMBL/GenBank/DDBJ databases">
        <authorList>
            <person name="Daric V."/>
            <person name="Darras S."/>
        </authorList>
    </citation>
    <scope>NUCLEOTIDE SEQUENCE [LARGE SCALE GENOMIC DNA]</scope>
</reference>
<keyword evidence="8 13" id="KW-0175">Coiled coil</keyword>
<evidence type="ECO:0000256" key="9">
    <source>
        <dbReference type="ARBA" id="ARBA00023121"/>
    </source>
</evidence>
<evidence type="ECO:0000256" key="13">
    <source>
        <dbReference type="SAM" id="Coils"/>
    </source>
</evidence>
<comment type="subcellular location">
    <subcellularLocation>
        <location evidence="3">Cytoplasm</location>
    </subcellularLocation>
    <subcellularLocation>
        <location evidence="2">Mitochondrion matrix</location>
    </subcellularLocation>
    <subcellularLocation>
        <location evidence="1">Mitochondrion outer membrane</location>
    </subcellularLocation>
</comment>
<dbReference type="InterPro" id="IPR026169">
    <property type="entry name" value="MIEAP"/>
</dbReference>
<evidence type="ECO:0000256" key="3">
    <source>
        <dbReference type="ARBA" id="ARBA00004496"/>
    </source>
</evidence>
<feature type="compositionally biased region" description="Polar residues" evidence="14">
    <location>
        <begin position="1"/>
        <end position="12"/>
    </location>
</feature>
<dbReference type="PANTHER" id="PTHR21771:SF1">
    <property type="entry name" value="MITOCHONDRIA-EATING PROTEIN"/>
    <property type="match status" value="1"/>
</dbReference>
<evidence type="ECO:0000256" key="12">
    <source>
        <dbReference type="ARBA" id="ARBA00032687"/>
    </source>
</evidence>
<accession>A0ABP0EX31</accession>
<dbReference type="EMBL" id="CAWYQH010000001">
    <property type="protein sequence ID" value="CAK8672005.1"/>
    <property type="molecule type" value="Genomic_DNA"/>
</dbReference>
<evidence type="ECO:0000256" key="11">
    <source>
        <dbReference type="ARBA" id="ARBA00023136"/>
    </source>
</evidence>
<keyword evidence="17" id="KW-1185">Reference proteome</keyword>
<keyword evidence="11" id="KW-0472">Membrane</keyword>
<feature type="coiled-coil region" evidence="13">
    <location>
        <begin position="465"/>
        <end position="499"/>
    </location>
</feature>
<feature type="compositionally biased region" description="Basic residues" evidence="14">
    <location>
        <begin position="18"/>
        <end position="29"/>
    </location>
</feature>
<name>A0ABP0EX31_CLALP</name>